<comment type="caution">
    <text evidence="1">The sequence shown here is derived from an EMBL/GenBank/DDBJ whole genome shotgun (WGS) entry which is preliminary data.</text>
</comment>
<sequence>MPTSSGRQKSLRQTTTSRRSSFLTAPFKMSSSFLAPMAHMHPLIIIVPMSTIPMDSVLMSIILMDIISIDIIPMDTIPMDTISMDNIPMAMVLMTMDPVTHHPIGKVPKITITGAMAHHLGTQKKKVQAKDTPLKWRQIGYVYRLPPLKKGEVLPLPEANFPSFSLPNHNYPLKPKIQPFPQSASELCPGMFNSEFSQVSKFFEETFPKRNLSSLKNE</sequence>
<reference evidence="1 2" key="1">
    <citation type="journal article" date="2020" name="Nature">
        <title>Six reference-quality genomes reveal evolution of bat adaptations.</title>
        <authorList>
            <person name="Jebb D."/>
            <person name="Huang Z."/>
            <person name="Pippel M."/>
            <person name="Hughes G.M."/>
            <person name="Lavrichenko K."/>
            <person name="Devanna P."/>
            <person name="Winkler S."/>
            <person name="Jermiin L.S."/>
            <person name="Skirmuntt E.C."/>
            <person name="Katzourakis A."/>
            <person name="Burkitt-Gray L."/>
            <person name="Ray D.A."/>
            <person name="Sullivan K.A.M."/>
            <person name="Roscito J.G."/>
            <person name="Kirilenko B.M."/>
            <person name="Davalos L.M."/>
            <person name="Corthals A.P."/>
            <person name="Power M.L."/>
            <person name="Jones G."/>
            <person name="Ransome R.D."/>
            <person name="Dechmann D.K.N."/>
            <person name="Locatelli A.G."/>
            <person name="Puechmaille S.J."/>
            <person name="Fedrigo O."/>
            <person name="Jarvis E.D."/>
            <person name="Hiller M."/>
            <person name="Vernes S.C."/>
            <person name="Myers E.W."/>
            <person name="Teeling E.C."/>
        </authorList>
    </citation>
    <scope>NUCLEOTIDE SEQUENCE [LARGE SCALE GENOMIC DNA]</scope>
    <source>
        <strain evidence="1">MMyoMyo1</strain>
        <tissue evidence="1">Flight muscle</tissue>
    </source>
</reference>
<protein>
    <submittedName>
        <fullName evidence="1">Histidine rich glycoprotein</fullName>
    </submittedName>
</protein>
<name>A0A7J7ZWY5_MYOMY</name>
<accession>A0A7J7ZWY5</accession>
<dbReference type="EMBL" id="JABWUV010000002">
    <property type="protein sequence ID" value="KAF6378376.1"/>
    <property type="molecule type" value="Genomic_DNA"/>
</dbReference>
<evidence type="ECO:0000313" key="1">
    <source>
        <dbReference type="EMBL" id="KAF6378376.1"/>
    </source>
</evidence>
<evidence type="ECO:0000313" key="2">
    <source>
        <dbReference type="Proteomes" id="UP000527355"/>
    </source>
</evidence>
<keyword evidence="2" id="KW-1185">Reference proteome</keyword>
<gene>
    <name evidence="1" type="ORF">mMyoMyo1_006467</name>
</gene>
<dbReference type="Proteomes" id="UP000527355">
    <property type="component" value="Unassembled WGS sequence"/>
</dbReference>
<proteinExistence type="predicted"/>
<organism evidence="1 2">
    <name type="scientific">Myotis myotis</name>
    <name type="common">Greater mouse-eared bat</name>
    <name type="synonym">Vespertilio myotis</name>
    <dbReference type="NCBI Taxonomy" id="51298"/>
    <lineage>
        <taxon>Eukaryota</taxon>
        <taxon>Metazoa</taxon>
        <taxon>Chordata</taxon>
        <taxon>Craniata</taxon>
        <taxon>Vertebrata</taxon>
        <taxon>Euteleostomi</taxon>
        <taxon>Mammalia</taxon>
        <taxon>Eutheria</taxon>
        <taxon>Laurasiatheria</taxon>
        <taxon>Chiroptera</taxon>
        <taxon>Yangochiroptera</taxon>
        <taxon>Vespertilionidae</taxon>
        <taxon>Myotis</taxon>
    </lineage>
</organism>
<dbReference type="VEuPathDB" id="HostDB:GeneID_118675749"/>
<dbReference type="AlphaFoldDB" id="A0A7J7ZWY5"/>